<dbReference type="InterPro" id="IPR014327">
    <property type="entry name" value="RNA_pol_sigma70_bacteroid"/>
</dbReference>
<dbReference type="SUPFAM" id="SSF88659">
    <property type="entry name" value="Sigma3 and sigma4 domains of RNA polymerase sigma factors"/>
    <property type="match status" value="1"/>
</dbReference>
<evidence type="ECO:0000256" key="2">
    <source>
        <dbReference type="ARBA" id="ARBA00023015"/>
    </source>
</evidence>
<dbReference type="GO" id="GO:0003677">
    <property type="term" value="F:DNA binding"/>
    <property type="evidence" value="ECO:0007669"/>
    <property type="project" value="InterPro"/>
</dbReference>
<evidence type="ECO:0000313" key="8">
    <source>
        <dbReference type="EMBL" id="NDU94818.1"/>
    </source>
</evidence>
<sequence length="250" mass="28443">MNSQSFSERTNPSEQPRWTSSDASDSDAPSPAFVDSELFIRQTFENDPRKGYELLFKRYYQPLCNHAVRFVYSRDLAEDLVIDLFSQFWQKQLHTVVTTSYRAYLFTSVRHAAFAHLRKEFGREVPVADLSEIVTESTPTTPQQELQFNELYLNIEKIVRALPPQSQKVFMMSWFEGKRNAAIADELQMSVKTVEGHITKVFAILRKSLQDYGLITLLIGFGGWSLEQGIKQLGGIPLGGTPLSALLLNV</sequence>
<dbReference type="NCBIfam" id="TIGR02985">
    <property type="entry name" value="Sig70_bacteroi1"/>
    <property type="match status" value="1"/>
</dbReference>
<dbReference type="GO" id="GO:0006352">
    <property type="term" value="P:DNA-templated transcription initiation"/>
    <property type="evidence" value="ECO:0007669"/>
    <property type="project" value="InterPro"/>
</dbReference>
<dbReference type="Gene3D" id="1.10.1740.10">
    <property type="match status" value="1"/>
</dbReference>
<comment type="similarity">
    <text evidence="1">Belongs to the sigma-70 factor family. ECF subfamily.</text>
</comment>
<keyword evidence="9" id="KW-1185">Reference proteome</keyword>
<dbReference type="EMBL" id="JAAFZH010000003">
    <property type="protein sequence ID" value="NDU94818.1"/>
    <property type="molecule type" value="Genomic_DNA"/>
</dbReference>
<accession>A0A6L9L8W7</accession>
<dbReference type="InterPro" id="IPR013324">
    <property type="entry name" value="RNA_pol_sigma_r3/r4-like"/>
</dbReference>
<dbReference type="InterPro" id="IPR013325">
    <property type="entry name" value="RNA_pol_sigma_r2"/>
</dbReference>
<evidence type="ECO:0000256" key="1">
    <source>
        <dbReference type="ARBA" id="ARBA00010641"/>
    </source>
</evidence>
<keyword evidence="4" id="KW-0804">Transcription</keyword>
<dbReference type="Gene3D" id="1.10.10.10">
    <property type="entry name" value="Winged helix-like DNA-binding domain superfamily/Winged helix DNA-binding domain"/>
    <property type="match status" value="1"/>
</dbReference>
<dbReference type="GO" id="GO:0016987">
    <property type="term" value="F:sigma factor activity"/>
    <property type="evidence" value="ECO:0007669"/>
    <property type="project" value="UniProtKB-KW"/>
</dbReference>
<protein>
    <submittedName>
        <fullName evidence="8">RNA polymerase sigma-70 factor</fullName>
    </submittedName>
</protein>
<feature type="domain" description="RNA polymerase sigma factor 70 region 4 type 2" evidence="7">
    <location>
        <begin position="154"/>
        <end position="199"/>
    </location>
</feature>
<organism evidence="8 9">
    <name type="scientific">Spirosoma terrae</name>
    <dbReference type="NCBI Taxonomy" id="1968276"/>
    <lineage>
        <taxon>Bacteria</taxon>
        <taxon>Pseudomonadati</taxon>
        <taxon>Bacteroidota</taxon>
        <taxon>Cytophagia</taxon>
        <taxon>Cytophagales</taxon>
        <taxon>Cytophagaceae</taxon>
        <taxon>Spirosoma</taxon>
    </lineage>
</organism>
<evidence type="ECO:0000313" key="9">
    <source>
        <dbReference type="Proteomes" id="UP000474175"/>
    </source>
</evidence>
<dbReference type="InterPro" id="IPR014284">
    <property type="entry name" value="RNA_pol_sigma-70_dom"/>
</dbReference>
<evidence type="ECO:0000256" key="3">
    <source>
        <dbReference type="ARBA" id="ARBA00023082"/>
    </source>
</evidence>
<comment type="caution">
    <text evidence="8">The sequence shown here is derived from an EMBL/GenBank/DDBJ whole genome shotgun (WGS) entry which is preliminary data.</text>
</comment>
<keyword evidence="3" id="KW-0731">Sigma factor</keyword>
<evidence type="ECO:0000256" key="5">
    <source>
        <dbReference type="SAM" id="MobiDB-lite"/>
    </source>
</evidence>
<feature type="compositionally biased region" description="Polar residues" evidence="5">
    <location>
        <begin position="1"/>
        <end position="19"/>
    </location>
</feature>
<dbReference type="InterPro" id="IPR036388">
    <property type="entry name" value="WH-like_DNA-bd_sf"/>
</dbReference>
<dbReference type="NCBIfam" id="TIGR02937">
    <property type="entry name" value="sigma70-ECF"/>
    <property type="match status" value="1"/>
</dbReference>
<dbReference type="Pfam" id="PF04542">
    <property type="entry name" value="Sigma70_r2"/>
    <property type="match status" value="1"/>
</dbReference>
<dbReference type="PANTHER" id="PTHR43133">
    <property type="entry name" value="RNA POLYMERASE ECF-TYPE SIGMA FACTO"/>
    <property type="match status" value="1"/>
</dbReference>
<dbReference type="AlphaFoldDB" id="A0A6L9L8W7"/>
<feature type="compositionally biased region" description="Low complexity" evidence="5">
    <location>
        <begin position="20"/>
        <end position="30"/>
    </location>
</feature>
<proteinExistence type="inferred from homology"/>
<dbReference type="Pfam" id="PF08281">
    <property type="entry name" value="Sigma70_r4_2"/>
    <property type="match status" value="1"/>
</dbReference>
<feature type="region of interest" description="Disordered" evidence="5">
    <location>
        <begin position="1"/>
        <end position="30"/>
    </location>
</feature>
<dbReference type="PANTHER" id="PTHR43133:SF46">
    <property type="entry name" value="RNA POLYMERASE SIGMA-70 FACTOR ECF SUBFAMILY"/>
    <property type="match status" value="1"/>
</dbReference>
<keyword evidence="2" id="KW-0805">Transcription regulation</keyword>
<evidence type="ECO:0000259" key="6">
    <source>
        <dbReference type="Pfam" id="PF04542"/>
    </source>
</evidence>
<name>A0A6L9L8W7_9BACT</name>
<evidence type="ECO:0000256" key="4">
    <source>
        <dbReference type="ARBA" id="ARBA00023163"/>
    </source>
</evidence>
<dbReference type="InterPro" id="IPR013249">
    <property type="entry name" value="RNA_pol_sigma70_r4_t2"/>
</dbReference>
<feature type="domain" description="RNA polymerase sigma-70 region 2" evidence="6">
    <location>
        <begin position="55"/>
        <end position="120"/>
    </location>
</feature>
<dbReference type="Proteomes" id="UP000474175">
    <property type="component" value="Unassembled WGS sequence"/>
</dbReference>
<gene>
    <name evidence="8" type="ORF">GK108_08030</name>
</gene>
<dbReference type="InterPro" id="IPR007627">
    <property type="entry name" value="RNA_pol_sigma70_r2"/>
</dbReference>
<dbReference type="RefSeq" id="WP_163945556.1">
    <property type="nucleotide sequence ID" value="NZ_JAAFZH010000003.1"/>
</dbReference>
<reference evidence="8 9" key="1">
    <citation type="submission" date="2020-02" db="EMBL/GenBank/DDBJ databases">
        <title>Draft genome sequence of two Spirosoma agri KCTC 52727 and Spirosoma terrae KCTC 52035.</title>
        <authorList>
            <person name="Rojas J."/>
            <person name="Ambika Manirajan B."/>
            <person name="Suarez C."/>
            <person name="Ratering S."/>
            <person name="Schnell S."/>
        </authorList>
    </citation>
    <scope>NUCLEOTIDE SEQUENCE [LARGE SCALE GENOMIC DNA]</scope>
    <source>
        <strain evidence="8 9">KCTC 52035</strain>
    </source>
</reference>
<dbReference type="SUPFAM" id="SSF88946">
    <property type="entry name" value="Sigma2 domain of RNA polymerase sigma factors"/>
    <property type="match status" value="1"/>
</dbReference>
<evidence type="ECO:0000259" key="7">
    <source>
        <dbReference type="Pfam" id="PF08281"/>
    </source>
</evidence>
<dbReference type="InterPro" id="IPR039425">
    <property type="entry name" value="RNA_pol_sigma-70-like"/>
</dbReference>